<feature type="transmembrane region" description="Helical" evidence="1">
    <location>
        <begin position="421"/>
        <end position="442"/>
    </location>
</feature>
<dbReference type="InterPro" id="IPR055396">
    <property type="entry name" value="DUF7088"/>
</dbReference>
<dbReference type="Pfam" id="PF23357">
    <property type="entry name" value="DUF7088"/>
    <property type="match status" value="1"/>
</dbReference>
<feature type="domain" description="ABC-type uncharacterised transport system" evidence="2">
    <location>
        <begin position="152"/>
        <end position="385"/>
    </location>
</feature>
<keyword evidence="1" id="KW-0472">Membrane</keyword>
<comment type="caution">
    <text evidence="4">The sequence shown here is derived from an EMBL/GenBank/DDBJ whole genome shotgun (WGS) entry which is preliminary data.</text>
</comment>
<dbReference type="Proteomes" id="UP001482231">
    <property type="component" value="Unassembled WGS sequence"/>
</dbReference>
<feature type="transmembrane region" description="Helical" evidence="1">
    <location>
        <begin position="12"/>
        <end position="32"/>
    </location>
</feature>
<keyword evidence="1" id="KW-1133">Transmembrane helix</keyword>
<evidence type="ECO:0000259" key="3">
    <source>
        <dbReference type="Pfam" id="PF23357"/>
    </source>
</evidence>
<dbReference type="RefSeq" id="WP_347308078.1">
    <property type="nucleotide sequence ID" value="NZ_JBAJEX010000004.1"/>
</dbReference>
<evidence type="ECO:0000313" key="4">
    <source>
        <dbReference type="EMBL" id="MEO1766969.1"/>
    </source>
</evidence>
<evidence type="ECO:0000259" key="2">
    <source>
        <dbReference type="Pfam" id="PF09822"/>
    </source>
</evidence>
<name>A0ABV0EEG4_9BURK</name>
<keyword evidence="5" id="KW-1185">Reference proteome</keyword>
<evidence type="ECO:0000313" key="5">
    <source>
        <dbReference type="Proteomes" id="UP001482231"/>
    </source>
</evidence>
<dbReference type="InterPro" id="IPR019196">
    <property type="entry name" value="ABC_transp_unknown"/>
</dbReference>
<dbReference type="EMBL" id="JBAJEX010000004">
    <property type="protein sequence ID" value="MEO1766969.1"/>
    <property type="molecule type" value="Genomic_DNA"/>
</dbReference>
<dbReference type="SUPFAM" id="SSF52317">
    <property type="entry name" value="Class I glutamine amidotransferase-like"/>
    <property type="match status" value="1"/>
</dbReference>
<feature type="domain" description="DUF7088" evidence="3">
    <location>
        <begin position="46"/>
        <end position="116"/>
    </location>
</feature>
<reference evidence="4 5" key="1">
    <citation type="submission" date="2024-02" db="EMBL/GenBank/DDBJ databases">
        <title>New thermophilic sulfur-oxidizing bacteria from a hot springs of the Uzon caldera (Kamchatka, Russia).</title>
        <authorList>
            <person name="Dukat A.M."/>
            <person name="Elcheninov A.G."/>
            <person name="Frolov E.N."/>
        </authorList>
    </citation>
    <scope>NUCLEOTIDE SEQUENCE [LARGE SCALE GENOMIC DNA]</scope>
    <source>
        <strain evidence="4 5">AK1</strain>
    </source>
</reference>
<protein>
    <submittedName>
        <fullName evidence="4">GldG family protein</fullName>
    </submittedName>
</protein>
<accession>A0ABV0EEG4</accession>
<dbReference type="Pfam" id="PF09822">
    <property type="entry name" value="ABC_transp_aux"/>
    <property type="match status" value="1"/>
</dbReference>
<dbReference type="InterPro" id="IPR029062">
    <property type="entry name" value="Class_I_gatase-like"/>
</dbReference>
<gene>
    <name evidence="4" type="ORF">V6E02_07080</name>
</gene>
<sequence length="447" mass="48911">MELNRKTRLALAVHHWVFIVLLLILAALLAALSRQYHTSWDLSLNARNSLSPGSQAFLAKLSGPVRITAYCAPDGDTARAIRDFLTPYQRVKRDMALTFVDPDREPQLARAAGIQREGELVVEYAGRSEHLTLLNEMSFTNLLMRLARDRERVVMYLDGHGERKLEGGANFDLGEFGGQLTRRGFRLSPLKLTLAQEVPANAALLVIAGPRVDLLPGEVDKLKAWLYRGGNLLWLMEPGPLHGLQPLAEQLGLVLNPGVVVDPAAQNLNAPPTWALSAAYAHHPVIGPMELVTVFPMARAVGVAEAHDDWQATSLVEVAPRGWVETGPPNGPLRFDKGQDTPGPVTVAVALERHREGHAQRVVVVGSADFLSNQFLGNGGNLDLGVNMINWLAGDDNLISIQPRPTRDAEFALSRSRASGIALVFLVVLPLAFLSMGGLLWWRRRKG</sequence>
<proteinExistence type="predicted"/>
<evidence type="ECO:0000256" key="1">
    <source>
        <dbReference type="SAM" id="Phobius"/>
    </source>
</evidence>
<organism evidence="4 5">
    <name type="scientific">Thiobacter aerophilum</name>
    <dbReference type="NCBI Taxonomy" id="3121275"/>
    <lineage>
        <taxon>Bacteria</taxon>
        <taxon>Pseudomonadati</taxon>
        <taxon>Pseudomonadota</taxon>
        <taxon>Betaproteobacteria</taxon>
        <taxon>Burkholderiales</taxon>
        <taxon>Thiobacteraceae</taxon>
        <taxon>Thiobacter</taxon>
    </lineage>
</organism>
<keyword evidence="1" id="KW-0812">Transmembrane</keyword>